<dbReference type="InterPro" id="IPR036409">
    <property type="entry name" value="Aldolase_II/adducin_N_sf"/>
</dbReference>
<dbReference type="AlphaFoldDB" id="A0A917RAT6"/>
<reference evidence="3" key="2">
    <citation type="submission" date="2020-09" db="EMBL/GenBank/DDBJ databases">
        <authorList>
            <person name="Sun Q."/>
            <person name="Zhou Y."/>
        </authorList>
    </citation>
    <scope>NUCLEOTIDE SEQUENCE</scope>
    <source>
        <strain evidence="3">CGMCC 4.3508</strain>
    </source>
</reference>
<comment type="similarity">
    <text evidence="1">Belongs to the aldolase class II family.</text>
</comment>
<sequence length="266" mass="29230">MPRVATHETTYLTPPVFDSVGEEREDRKMRLVAALRVFARYGFNEGIAGHITVRDPEFPDTFWVNSFGTHFALICVEDLIRVDSTGEIVEGAGLVNSAAFVIHSAIHEARPDVIAAAHAHAVYGKTWSSYGELLQPLTLDACAFYEDHAICDQFNGNVVNPEDGKDVAAALGSTKAVIMQNHGNVTVGASVDEAAHWFIHMDNACHAQLLARSCRGEPRLVPAETARRTRNQVGNAQEGFTQFQPLLEWIKATDRPLYRTATEVTA</sequence>
<keyword evidence="4" id="KW-1185">Reference proteome</keyword>
<dbReference type="PANTHER" id="PTHR10672">
    <property type="entry name" value="ADDUCIN"/>
    <property type="match status" value="1"/>
</dbReference>
<dbReference type="FunFam" id="3.40.225.10:FF:000009">
    <property type="entry name" value="Class II aldolase/adducin N-terminal"/>
    <property type="match status" value="1"/>
</dbReference>
<dbReference type="InterPro" id="IPR051017">
    <property type="entry name" value="Aldolase-II_Adducin_sf"/>
</dbReference>
<dbReference type="Gene3D" id="3.40.225.10">
    <property type="entry name" value="Class II aldolase/adducin N-terminal domain"/>
    <property type="match status" value="1"/>
</dbReference>
<dbReference type="GO" id="GO:0051015">
    <property type="term" value="F:actin filament binding"/>
    <property type="evidence" value="ECO:0007669"/>
    <property type="project" value="TreeGrafter"/>
</dbReference>
<evidence type="ECO:0000313" key="3">
    <source>
        <dbReference type="EMBL" id="GGK99012.1"/>
    </source>
</evidence>
<dbReference type="Proteomes" id="UP000638263">
    <property type="component" value="Unassembled WGS sequence"/>
</dbReference>
<dbReference type="SMART" id="SM01007">
    <property type="entry name" value="Aldolase_II"/>
    <property type="match status" value="1"/>
</dbReference>
<reference evidence="3" key="1">
    <citation type="journal article" date="2014" name="Int. J. Syst. Evol. Microbiol.">
        <title>Complete genome sequence of Corynebacterium casei LMG S-19264T (=DSM 44701T), isolated from a smear-ripened cheese.</title>
        <authorList>
            <consortium name="US DOE Joint Genome Institute (JGI-PGF)"/>
            <person name="Walter F."/>
            <person name="Albersmeier A."/>
            <person name="Kalinowski J."/>
            <person name="Ruckert C."/>
        </authorList>
    </citation>
    <scope>NUCLEOTIDE SEQUENCE</scope>
    <source>
        <strain evidence="3">CGMCC 4.3508</strain>
    </source>
</reference>
<comment type="caution">
    <text evidence="3">The sequence shown here is derived from an EMBL/GenBank/DDBJ whole genome shotgun (WGS) entry which is preliminary data.</text>
</comment>
<feature type="domain" description="Class II aldolase/adducin N-terminal" evidence="2">
    <location>
        <begin position="29"/>
        <end position="209"/>
    </location>
</feature>
<evidence type="ECO:0000256" key="1">
    <source>
        <dbReference type="ARBA" id="ARBA00037961"/>
    </source>
</evidence>
<dbReference type="NCBIfam" id="NF004855">
    <property type="entry name" value="PRK06208.1"/>
    <property type="match status" value="1"/>
</dbReference>
<organism evidence="3 4">
    <name type="scientific">Nocardia jinanensis</name>
    <dbReference type="NCBI Taxonomy" id="382504"/>
    <lineage>
        <taxon>Bacteria</taxon>
        <taxon>Bacillati</taxon>
        <taxon>Actinomycetota</taxon>
        <taxon>Actinomycetes</taxon>
        <taxon>Mycobacteriales</taxon>
        <taxon>Nocardiaceae</taxon>
        <taxon>Nocardia</taxon>
    </lineage>
</organism>
<gene>
    <name evidence="3" type="ORF">GCM10011588_12010</name>
</gene>
<dbReference type="PANTHER" id="PTHR10672:SF3">
    <property type="entry name" value="PROTEIN HU-LI TAI SHAO"/>
    <property type="match status" value="1"/>
</dbReference>
<proteinExistence type="inferred from homology"/>
<name>A0A917RAT6_9NOCA</name>
<dbReference type="InterPro" id="IPR001303">
    <property type="entry name" value="Aldolase_II/adducin_N"/>
</dbReference>
<dbReference type="GO" id="GO:0005856">
    <property type="term" value="C:cytoskeleton"/>
    <property type="evidence" value="ECO:0007669"/>
    <property type="project" value="TreeGrafter"/>
</dbReference>
<accession>A0A917RAT6</accession>
<evidence type="ECO:0000259" key="2">
    <source>
        <dbReference type="SMART" id="SM01007"/>
    </source>
</evidence>
<dbReference type="SUPFAM" id="SSF53639">
    <property type="entry name" value="AraD/HMP-PK domain-like"/>
    <property type="match status" value="1"/>
</dbReference>
<dbReference type="RefSeq" id="WP_062997086.1">
    <property type="nucleotide sequence ID" value="NZ_BMMH01000002.1"/>
</dbReference>
<dbReference type="Pfam" id="PF00596">
    <property type="entry name" value="Aldolase_II"/>
    <property type="match status" value="1"/>
</dbReference>
<dbReference type="EMBL" id="BMMH01000002">
    <property type="protein sequence ID" value="GGK99012.1"/>
    <property type="molecule type" value="Genomic_DNA"/>
</dbReference>
<evidence type="ECO:0000313" key="4">
    <source>
        <dbReference type="Proteomes" id="UP000638263"/>
    </source>
</evidence>
<protein>
    <submittedName>
        <fullName evidence="3">Class II aldolase/adducin family protein</fullName>
    </submittedName>
</protein>